<comment type="subcellular location">
    <subcellularLocation>
        <location evidence="8">Cell membrane</location>
        <topology evidence="8">Peripheral membrane protein</topology>
    </subcellularLocation>
    <subcellularLocation>
        <location evidence="1">Membrane</location>
    </subcellularLocation>
</comment>
<dbReference type="PRINTS" id="PR00125">
    <property type="entry name" value="ATPASEDELTA"/>
</dbReference>
<dbReference type="EMBL" id="CP058214">
    <property type="protein sequence ID" value="QPC43636.1"/>
    <property type="molecule type" value="Genomic_DNA"/>
</dbReference>
<dbReference type="NCBIfam" id="NF004406">
    <property type="entry name" value="PRK05758.3-2"/>
    <property type="match status" value="1"/>
</dbReference>
<keyword evidence="4 8" id="KW-0406">Ion transport</keyword>
<accession>A0A7S8HCH6</accession>
<dbReference type="SUPFAM" id="SSF47928">
    <property type="entry name" value="N-terminal domain of the delta subunit of the F1F0-ATP synthase"/>
    <property type="match status" value="1"/>
</dbReference>
<dbReference type="GO" id="GO:0046933">
    <property type="term" value="F:proton-transporting ATP synthase activity, rotational mechanism"/>
    <property type="evidence" value="ECO:0007669"/>
    <property type="project" value="UniProtKB-UniRule"/>
</dbReference>
<evidence type="ECO:0000256" key="6">
    <source>
        <dbReference type="ARBA" id="ARBA00023196"/>
    </source>
</evidence>
<dbReference type="HAMAP" id="MF_01416">
    <property type="entry name" value="ATP_synth_delta_bact"/>
    <property type="match status" value="1"/>
</dbReference>
<protein>
    <recommendedName>
        <fullName evidence="8">ATP synthase subunit delta</fullName>
    </recommendedName>
    <alternativeName>
        <fullName evidence="8">ATP synthase F(1) sector subunit delta</fullName>
    </alternativeName>
    <alternativeName>
        <fullName evidence="8">F-type ATPase subunit delta</fullName>
        <shortName evidence="8">F-ATPase subunit delta</shortName>
    </alternativeName>
</protein>
<dbReference type="AlphaFoldDB" id="A0A7S8HCH6"/>
<comment type="function">
    <text evidence="8">F(1)F(0) ATP synthase produces ATP from ADP in the presence of a proton or sodium gradient. F-type ATPases consist of two structural domains, F(1) containing the extramembraneous catalytic core and F(0) containing the membrane proton channel, linked together by a central stalk and a peripheral stalk. During catalysis, ATP synthesis in the catalytic domain of F(1) is coupled via a rotary mechanism of the central stalk subunits to proton translocation.</text>
</comment>
<comment type="function">
    <text evidence="8">This protein is part of the stalk that links CF(0) to CF(1). It either transmits conformational changes from CF(0) to CF(1) or is implicated in proton conduction.</text>
</comment>
<keyword evidence="2 8" id="KW-0813">Transport</keyword>
<dbReference type="Proteomes" id="UP000593594">
    <property type="component" value="Chromosome"/>
</dbReference>
<dbReference type="NCBIfam" id="TIGR01145">
    <property type="entry name" value="ATP_synt_delta"/>
    <property type="match status" value="1"/>
</dbReference>
<dbReference type="GO" id="GO:0045259">
    <property type="term" value="C:proton-transporting ATP synthase complex"/>
    <property type="evidence" value="ECO:0007669"/>
    <property type="project" value="UniProtKB-KW"/>
</dbReference>
<keyword evidence="6 8" id="KW-0139">CF(1)</keyword>
<dbReference type="GO" id="GO:0005886">
    <property type="term" value="C:plasma membrane"/>
    <property type="evidence" value="ECO:0007669"/>
    <property type="project" value="UniProtKB-SubCell"/>
</dbReference>
<dbReference type="InterPro" id="IPR020781">
    <property type="entry name" value="ATPase_OSCP/d_CS"/>
</dbReference>
<keyword evidence="5 8" id="KW-0472">Membrane</keyword>
<evidence type="ECO:0000256" key="4">
    <source>
        <dbReference type="ARBA" id="ARBA00023065"/>
    </source>
</evidence>
<evidence type="ECO:0000256" key="2">
    <source>
        <dbReference type="ARBA" id="ARBA00022448"/>
    </source>
</evidence>
<dbReference type="RefSeq" id="WP_213160999.1">
    <property type="nucleotide sequence ID" value="NZ_CP058214.1"/>
</dbReference>
<dbReference type="PANTHER" id="PTHR11910">
    <property type="entry name" value="ATP SYNTHASE DELTA CHAIN"/>
    <property type="match status" value="1"/>
</dbReference>
<reference evidence="9 10" key="1">
    <citation type="submission" date="2020-06" db="EMBL/GenBank/DDBJ databases">
        <title>Genome sequence of 2 isolates from Red Sea Mangroves.</title>
        <authorList>
            <person name="Sefrji F."/>
            <person name="Michoud G."/>
            <person name="Merlino G."/>
            <person name="Daffonchio D."/>
        </authorList>
    </citation>
    <scope>NUCLEOTIDE SEQUENCE [LARGE SCALE GENOMIC DNA]</scope>
    <source>
        <strain evidence="9 10">R1DC25</strain>
    </source>
</reference>
<dbReference type="Gene3D" id="1.10.520.20">
    <property type="entry name" value="N-terminal domain of the delta subunit of the F1F0-ATP synthase"/>
    <property type="match status" value="1"/>
</dbReference>
<keyword evidence="3 8" id="KW-0375">Hydrogen ion transport</keyword>
<organism evidence="9 10">
    <name type="scientific">Kaustia mangrovi</name>
    <dbReference type="NCBI Taxonomy" id="2593653"/>
    <lineage>
        <taxon>Bacteria</taxon>
        <taxon>Pseudomonadati</taxon>
        <taxon>Pseudomonadota</taxon>
        <taxon>Alphaproteobacteria</taxon>
        <taxon>Hyphomicrobiales</taxon>
        <taxon>Parvibaculaceae</taxon>
        <taxon>Kaustia</taxon>
    </lineage>
</organism>
<dbReference type="Pfam" id="PF00213">
    <property type="entry name" value="OSCP"/>
    <property type="match status" value="1"/>
</dbReference>
<dbReference type="PROSITE" id="PS00389">
    <property type="entry name" value="ATPASE_DELTA"/>
    <property type="match status" value="1"/>
</dbReference>
<keyword evidence="7 8" id="KW-0066">ATP synthesis</keyword>
<dbReference type="KEGG" id="kmn:HW532_13635"/>
<name>A0A7S8HCH6_9HYPH</name>
<keyword evidence="10" id="KW-1185">Reference proteome</keyword>
<evidence type="ECO:0000313" key="10">
    <source>
        <dbReference type="Proteomes" id="UP000593594"/>
    </source>
</evidence>
<proteinExistence type="inferred from homology"/>
<evidence type="ECO:0000313" key="9">
    <source>
        <dbReference type="EMBL" id="QPC43636.1"/>
    </source>
</evidence>
<dbReference type="InterPro" id="IPR000711">
    <property type="entry name" value="ATPase_OSCP/dsu"/>
</dbReference>
<evidence type="ECO:0000256" key="5">
    <source>
        <dbReference type="ARBA" id="ARBA00023136"/>
    </source>
</evidence>
<evidence type="ECO:0000256" key="8">
    <source>
        <dbReference type="HAMAP-Rule" id="MF_01416"/>
    </source>
</evidence>
<keyword evidence="8" id="KW-1003">Cell membrane</keyword>
<comment type="similarity">
    <text evidence="8">Belongs to the ATPase delta chain family.</text>
</comment>
<dbReference type="InterPro" id="IPR026015">
    <property type="entry name" value="ATP_synth_OSCP/delta_N_sf"/>
</dbReference>
<dbReference type="NCBIfam" id="NF004402">
    <property type="entry name" value="PRK05758.2-2"/>
    <property type="match status" value="1"/>
</dbReference>
<evidence type="ECO:0000256" key="1">
    <source>
        <dbReference type="ARBA" id="ARBA00004370"/>
    </source>
</evidence>
<gene>
    <name evidence="8" type="primary">atpH</name>
    <name evidence="9" type="ORF">HW532_13635</name>
</gene>
<evidence type="ECO:0000256" key="7">
    <source>
        <dbReference type="ARBA" id="ARBA00023310"/>
    </source>
</evidence>
<sequence>MPGRYATALFELALDEGKLDEILSDLDRFLALVDSVPDLQRLVLSPVFTPDEQTRSIAAVLDKAGISGYAANFITLAAQNRRLFAVPEMVSAYKVLLAEHRGETVAEVIAAEDLSAEQVDSIKDALKSSVGRDVRVDARVDPAILGGLIVKVGSRMIDNSLRTKLQNLRVAMKEVG</sequence>
<evidence type="ECO:0000256" key="3">
    <source>
        <dbReference type="ARBA" id="ARBA00022781"/>
    </source>
</evidence>